<comment type="caution">
    <text evidence="2">The sequence shown here is derived from an EMBL/GenBank/DDBJ whole genome shotgun (WGS) entry which is preliminary data.</text>
</comment>
<sequence>SQGSGAGVLIEVSLGLAFPTTNNQAEYEAFLEGLRLVEDMKAKEIKIYTDS</sequence>
<evidence type="ECO:0000259" key="1">
    <source>
        <dbReference type="PROSITE" id="PS50879"/>
    </source>
</evidence>
<dbReference type="InterPro" id="IPR012337">
    <property type="entry name" value="RNaseH-like_sf"/>
</dbReference>
<dbReference type="Proteomes" id="UP000265520">
    <property type="component" value="Unassembled WGS sequence"/>
</dbReference>
<dbReference type="PANTHER" id="PTHR48475">
    <property type="entry name" value="RIBONUCLEASE H"/>
    <property type="match status" value="1"/>
</dbReference>
<name>A0A392SLA3_9FABA</name>
<keyword evidence="3" id="KW-1185">Reference proteome</keyword>
<organism evidence="2 3">
    <name type="scientific">Trifolium medium</name>
    <dbReference type="NCBI Taxonomy" id="97028"/>
    <lineage>
        <taxon>Eukaryota</taxon>
        <taxon>Viridiplantae</taxon>
        <taxon>Streptophyta</taxon>
        <taxon>Embryophyta</taxon>
        <taxon>Tracheophyta</taxon>
        <taxon>Spermatophyta</taxon>
        <taxon>Magnoliopsida</taxon>
        <taxon>eudicotyledons</taxon>
        <taxon>Gunneridae</taxon>
        <taxon>Pentapetalae</taxon>
        <taxon>rosids</taxon>
        <taxon>fabids</taxon>
        <taxon>Fabales</taxon>
        <taxon>Fabaceae</taxon>
        <taxon>Papilionoideae</taxon>
        <taxon>50 kb inversion clade</taxon>
        <taxon>NPAAA clade</taxon>
        <taxon>Hologalegina</taxon>
        <taxon>IRL clade</taxon>
        <taxon>Trifolieae</taxon>
        <taxon>Trifolium</taxon>
    </lineage>
</organism>
<dbReference type="InterPro" id="IPR036397">
    <property type="entry name" value="RNaseH_sf"/>
</dbReference>
<dbReference type="PANTHER" id="PTHR48475:SF2">
    <property type="entry name" value="RIBONUCLEASE H"/>
    <property type="match status" value="1"/>
</dbReference>
<feature type="non-terminal residue" evidence="2">
    <location>
        <position position="1"/>
    </location>
</feature>
<dbReference type="GO" id="GO:0004523">
    <property type="term" value="F:RNA-DNA hybrid ribonuclease activity"/>
    <property type="evidence" value="ECO:0007669"/>
    <property type="project" value="InterPro"/>
</dbReference>
<proteinExistence type="predicted"/>
<dbReference type="Gene3D" id="3.30.420.10">
    <property type="entry name" value="Ribonuclease H-like superfamily/Ribonuclease H"/>
    <property type="match status" value="1"/>
</dbReference>
<feature type="domain" description="RNase H type-1" evidence="1">
    <location>
        <begin position="1"/>
        <end position="51"/>
    </location>
</feature>
<evidence type="ECO:0000313" key="2">
    <source>
        <dbReference type="EMBL" id="MCI49651.1"/>
    </source>
</evidence>
<dbReference type="InterPro" id="IPR002156">
    <property type="entry name" value="RNaseH_domain"/>
</dbReference>
<protein>
    <recommendedName>
        <fullName evidence="1">RNase H type-1 domain-containing protein</fullName>
    </recommendedName>
</protein>
<dbReference type="AlphaFoldDB" id="A0A392SLA3"/>
<dbReference type="SUPFAM" id="SSF53098">
    <property type="entry name" value="Ribonuclease H-like"/>
    <property type="match status" value="1"/>
</dbReference>
<reference evidence="2 3" key="1">
    <citation type="journal article" date="2018" name="Front. Plant Sci.">
        <title>Red Clover (Trifolium pratense) and Zigzag Clover (T. medium) - A Picture of Genomic Similarities and Differences.</title>
        <authorList>
            <person name="Dluhosova J."/>
            <person name="Istvanek J."/>
            <person name="Nedelnik J."/>
            <person name="Repkova J."/>
        </authorList>
    </citation>
    <scope>NUCLEOTIDE SEQUENCE [LARGE SCALE GENOMIC DNA]</scope>
    <source>
        <strain evidence="3">cv. 10/8</strain>
        <tissue evidence="2">Leaf</tissue>
    </source>
</reference>
<dbReference type="EMBL" id="LXQA010404504">
    <property type="protein sequence ID" value="MCI49651.1"/>
    <property type="molecule type" value="Genomic_DNA"/>
</dbReference>
<evidence type="ECO:0000313" key="3">
    <source>
        <dbReference type="Proteomes" id="UP000265520"/>
    </source>
</evidence>
<accession>A0A392SLA3</accession>
<dbReference type="GO" id="GO:0003676">
    <property type="term" value="F:nucleic acid binding"/>
    <property type="evidence" value="ECO:0007669"/>
    <property type="project" value="InterPro"/>
</dbReference>
<dbReference type="PROSITE" id="PS50879">
    <property type="entry name" value="RNASE_H_1"/>
    <property type="match status" value="1"/>
</dbReference>